<dbReference type="EMBL" id="HBFR01022468">
    <property type="protein sequence ID" value="CAD8888938.1"/>
    <property type="molecule type" value="Transcribed_RNA"/>
</dbReference>
<accession>A0A7S1BKH4</accession>
<dbReference type="PROSITE" id="PS50920">
    <property type="entry name" value="SOLCAR"/>
    <property type="match status" value="1"/>
</dbReference>
<protein>
    <recommendedName>
        <fullName evidence="8">Mitochondrial carrier protein</fullName>
    </recommendedName>
</protein>
<evidence type="ECO:0000256" key="1">
    <source>
        <dbReference type="ARBA" id="ARBA00004141"/>
    </source>
</evidence>
<sequence length="297" mass="32702">MTAKPKFSDAIAKATKAARDGYSASMASIVSVFLLMWVRTTMSYQFVHGVSTFEAISMLYAEGGIPRFYKGIIPALIMMPLSRFGDIFANEAARGFLSERYPTGIVTAIASTLAALWRIIISPTDTVKTTMQVHGAEAIVLLQEKTKKMGFRALYEGSLGAAAATWVGHYPWFVTHNFLEAFCVRRKILDAHNPGKKGVTRHVRRALVGICSSLVSDVFSNAIRVLKTFKQTSADPIGYGEAAAQIFAESGLQGLFFRGLSTKLVANALNAMLFTIVWKAISERISERKEKELRKMN</sequence>
<reference evidence="7" key="1">
    <citation type="submission" date="2021-01" db="EMBL/GenBank/DDBJ databases">
        <authorList>
            <person name="Corre E."/>
            <person name="Pelletier E."/>
            <person name="Niang G."/>
            <person name="Scheremetjew M."/>
            <person name="Finn R."/>
            <person name="Kale V."/>
            <person name="Holt S."/>
            <person name="Cochrane G."/>
            <person name="Meng A."/>
            <person name="Brown T."/>
            <person name="Cohen L."/>
        </authorList>
    </citation>
    <scope>NUCLEOTIDE SEQUENCE</scope>
    <source>
        <strain evidence="7">308</strain>
    </source>
</reference>
<dbReference type="PANTHER" id="PTHR47567:SF1">
    <property type="entry name" value="NAD-DEPENDENT EPIMERASE_DEHYDRATASE DOMAIN-CONTAINING PROTEIN"/>
    <property type="match status" value="1"/>
</dbReference>
<evidence type="ECO:0000313" key="7">
    <source>
        <dbReference type="EMBL" id="CAD8888938.1"/>
    </source>
</evidence>
<feature type="transmembrane region" description="Helical" evidence="6">
    <location>
        <begin position="101"/>
        <end position="121"/>
    </location>
</feature>
<dbReference type="Gene3D" id="1.50.40.10">
    <property type="entry name" value="Mitochondrial carrier domain"/>
    <property type="match status" value="1"/>
</dbReference>
<gene>
    <name evidence="7" type="ORF">CHYS00102_LOCUS16138</name>
</gene>
<evidence type="ECO:0000256" key="2">
    <source>
        <dbReference type="ARBA" id="ARBA00022692"/>
    </source>
</evidence>
<dbReference type="InterPro" id="IPR023395">
    <property type="entry name" value="MCP_dom_sf"/>
</dbReference>
<dbReference type="GO" id="GO:0016020">
    <property type="term" value="C:membrane"/>
    <property type="evidence" value="ECO:0007669"/>
    <property type="project" value="UniProtKB-SubCell"/>
</dbReference>
<evidence type="ECO:0008006" key="8">
    <source>
        <dbReference type="Google" id="ProtNLM"/>
    </source>
</evidence>
<comment type="similarity">
    <text evidence="5">Belongs to the mitochondrial carrier (TC 2.A.29) family.</text>
</comment>
<evidence type="ECO:0000256" key="3">
    <source>
        <dbReference type="ARBA" id="ARBA00023136"/>
    </source>
</evidence>
<evidence type="ECO:0000256" key="4">
    <source>
        <dbReference type="PROSITE-ProRule" id="PRU00282"/>
    </source>
</evidence>
<comment type="subcellular location">
    <subcellularLocation>
        <location evidence="1">Membrane</location>
        <topology evidence="1">Multi-pass membrane protein</topology>
    </subcellularLocation>
</comment>
<organism evidence="7">
    <name type="scientific">Corethron hystrix</name>
    <dbReference type="NCBI Taxonomy" id="216773"/>
    <lineage>
        <taxon>Eukaryota</taxon>
        <taxon>Sar</taxon>
        <taxon>Stramenopiles</taxon>
        <taxon>Ochrophyta</taxon>
        <taxon>Bacillariophyta</taxon>
        <taxon>Coscinodiscophyceae</taxon>
        <taxon>Corethrophycidae</taxon>
        <taxon>Corethrales</taxon>
        <taxon>Corethraceae</taxon>
        <taxon>Corethron</taxon>
    </lineage>
</organism>
<keyword evidence="6" id="KW-1133">Transmembrane helix</keyword>
<dbReference type="PANTHER" id="PTHR47567">
    <property type="entry name" value="MITOCHONDRIAL SUBSTRATE/SOLUTE CARRIER"/>
    <property type="match status" value="1"/>
</dbReference>
<proteinExistence type="inferred from homology"/>
<dbReference type="AlphaFoldDB" id="A0A7S1BKH4"/>
<evidence type="ECO:0000256" key="5">
    <source>
        <dbReference type="RuleBase" id="RU000488"/>
    </source>
</evidence>
<evidence type="ECO:0000256" key="6">
    <source>
        <dbReference type="SAM" id="Phobius"/>
    </source>
</evidence>
<dbReference type="SUPFAM" id="SSF103506">
    <property type="entry name" value="Mitochondrial carrier"/>
    <property type="match status" value="1"/>
</dbReference>
<dbReference type="Pfam" id="PF00153">
    <property type="entry name" value="Mito_carr"/>
    <property type="match status" value="1"/>
</dbReference>
<name>A0A7S1BKH4_9STRA</name>
<feature type="repeat" description="Solcar" evidence="4">
    <location>
        <begin position="102"/>
        <end position="182"/>
    </location>
</feature>
<dbReference type="InterPro" id="IPR018108">
    <property type="entry name" value="MCP_transmembrane"/>
</dbReference>
<keyword evidence="5" id="KW-0813">Transport</keyword>
<feature type="transmembrane region" description="Helical" evidence="6">
    <location>
        <begin position="21"/>
        <end position="38"/>
    </location>
</feature>
<keyword evidence="3 4" id="KW-0472">Membrane</keyword>
<keyword evidence="2 4" id="KW-0812">Transmembrane</keyword>